<name>A0A0E9X3T9_ANGAN</name>
<protein>
    <submittedName>
        <fullName evidence="1">Uncharacterized protein</fullName>
    </submittedName>
</protein>
<dbReference type="EMBL" id="GBXM01011343">
    <property type="protein sequence ID" value="JAH97234.1"/>
    <property type="molecule type" value="Transcribed_RNA"/>
</dbReference>
<dbReference type="AlphaFoldDB" id="A0A0E9X3T9"/>
<sequence>MYTTRKSATAPKSLTSCLNSSSLKRNGGQVQLPKLNTRGLLSFKKSYIRPCLPSKVTTGVFGALSPTNASSPREIHRCPRAVFTKVSVANVGPQSSYLNFGFWVIVTRSPSFSRILFASPGATIDNIRKTRVCISI</sequence>
<reference evidence="1" key="1">
    <citation type="submission" date="2014-11" db="EMBL/GenBank/DDBJ databases">
        <authorList>
            <person name="Amaro Gonzalez C."/>
        </authorList>
    </citation>
    <scope>NUCLEOTIDE SEQUENCE</scope>
</reference>
<reference evidence="1" key="2">
    <citation type="journal article" date="2015" name="Fish Shellfish Immunol.">
        <title>Early steps in the European eel (Anguilla anguilla)-Vibrio vulnificus interaction in the gills: Role of the RtxA13 toxin.</title>
        <authorList>
            <person name="Callol A."/>
            <person name="Pajuelo D."/>
            <person name="Ebbesson L."/>
            <person name="Teles M."/>
            <person name="MacKenzie S."/>
            <person name="Amaro C."/>
        </authorList>
    </citation>
    <scope>NUCLEOTIDE SEQUENCE</scope>
</reference>
<evidence type="ECO:0000313" key="1">
    <source>
        <dbReference type="EMBL" id="JAH97234.1"/>
    </source>
</evidence>
<accession>A0A0E9X3T9</accession>
<proteinExistence type="predicted"/>
<organism evidence="1">
    <name type="scientific">Anguilla anguilla</name>
    <name type="common">European freshwater eel</name>
    <name type="synonym">Muraena anguilla</name>
    <dbReference type="NCBI Taxonomy" id="7936"/>
    <lineage>
        <taxon>Eukaryota</taxon>
        <taxon>Metazoa</taxon>
        <taxon>Chordata</taxon>
        <taxon>Craniata</taxon>
        <taxon>Vertebrata</taxon>
        <taxon>Euteleostomi</taxon>
        <taxon>Actinopterygii</taxon>
        <taxon>Neopterygii</taxon>
        <taxon>Teleostei</taxon>
        <taxon>Anguilliformes</taxon>
        <taxon>Anguillidae</taxon>
        <taxon>Anguilla</taxon>
    </lineage>
</organism>